<reference evidence="3" key="2">
    <citation type="submission" date="2025-08" db="UniProtKB">
        <authorList>
            <consortium name="RefSeq"/>
        </authorList>
    </citation>
    <scope>IDENTIFICATION</scope>
    <source>
        <tissue evidence="3">Leaf</tissue>
    </source>
</reference>
<dbReference type="SMART" id="SM00516">
    <property type="entry name" value="SEC14"/>
    <property type="match status" value="1"/>
</dbReference>
<dbReference type="InterPro" id="IPR036865">
    <property type="entry name" value="CRAL-TRIO_dom_sf"/>
</dbReference>
<accession>A0A1S4BFU9</accession>
<protein>
    <submittedName>
        <fullName evidence="3">Random slug protein 5 isoform X1</fullName>
    </submittedName>
    <submittedName>
        <fullName evidence="3">Uncharacterized protein LOC107807823 isoform X1</fullName>
    </submittedName>
</protein>
<dbReference type="SMART" id="SM01100">
    <property type="entry name" value="CRAL_TRIO_N"/>
    <property type="match status" value="1"/>
</dbReference>
<evidence type="ECO:0000313" key="2">
    <source>
        <dbReference type="Proteomes" id="UP000790787"/>
    </source>
</evidence>
<dbReference type="OMA" id="DSAKMTH"/>
<keyword evidence="2" id="KW-1185">Reference proteome</keyword>
<dbReference type="KEGG" id="nta:107807823"/>
<dbReference type="PaxDb" id="4097-A0A1S4BFU9"/>
<sequence>MEGKAKATAMEPNNDVILSEHRLKQESIVKEEIQVQCNDTITEQENYKIELMRAVVEKKDPSSKEVDEYALRRFLRARDLDVEKASAMFLKYLKWRQSFVPKGSISVCEIPNEIAQNKMFMQGVDKQGRPIAVVFGGRHIQNKIGGVEEFKRFIVFALDKLCARTSPGREKFVIIGDLQGFGYSNSDVRAYLAALSIVQDCYPERLGKVLLVNAPYLFCTLWKMLYPFIDNNTKKKIMFVESKRLRATLLQDIDESQLPEAYGGKMPLVPIQDA</sequence>
<dbReference type="STRING" id="4097.A0A1S4BFU9"/>
<dbReference type="Pfam" id="PF00650">
    <property type="entry name" value="CRAL_TRIO"/>
    <property type="match status" value="1"/>
</dbReference>
<dbReference type="SUPFAM" id="SSF46938">
    <property type="entry name" value="CRAL/TRIO N-terminal domain"/>
    <property type="match status" value="1"/>
</dbReference>
<feature type="domain" description="CRAL-TRIO" evidence="1">
    <location>
        <begin position="123"/>
        <end position="270"/>
    </location>
</feature>
<name>A0A1S4BFU9_TOBAC</name>
<reference evidence="2" key="1">
    <citation type="journal article" date="2014" name="Nat. Commun.">
        <title>The tobacco genome sequence and its comparison with those of tomato and potato.</title>
        <authorList>
            <person name="Sierro N."/>
            <person name="Battey J.N."/>
            <person name="Ouadi S."/>
            <person name="Bakaher N."/>
            <person name="Bovet L."/>
            <person name="Willig A."/>
            <person name="Goepfert S."/>
            <person name="Peitsch M.C."/>
            <person name="Ivanov N.V."/>
        </authorList>
    </citation>
    <scope>NUCLEOTIDE SEQUENCE [LARGE SCALE GENOMIC DNA]</scope>
</reference>
<dbReference type="RefSeq" id="XP_016487750.1">
    <property type="nucleotide sequence ID" value="XM_016632264.2"/>
</dbReference>
<dbReference type="GeneID" id="107807823"/>
<dbReference type="PANTHER" id="PTHR46277:SF19">
    <property type="entry name" value="RANDOM SLUG PROTEIN 5-LIKE"/>
    <property type="match status" value="1"/>
</dbReference>
<dbReference type="AlphaFoldDB" id="A0A1S4BFU9"/>
<dbReference type="OrthoDB" id="1434354at2759"/>
<organism evidence="2 3">
    <name type="scientific">Nicotiana tabacum</name>
    <name type="common">Common tobacco</name>
    <dbReference type="NCBI Taxonomy" id="4097"/>
    <lineage>
        <taxon>Eukaryota</taxon>
        <taxon>Viridiplantae</taxon>
        <taxon>Streptophyta</taxon>
        <taxon>Embryophyta</taxon>
        <taxon>Tracheophyta</taxon>
        <taxon>Spermatophyta</taxon>
        <taxon>Magnoliopsida</taxon>
        <taxon>eudicotyledons</taxon>
        <taxon>Gunneridae</taxon>
        <taxon>Pentapetalae</taxon>
        <taxon>asterids</taxon>
        <taxon>lamiids</taxon>
        <taxon>Solanales</taxon>
        <taxon>Solanaceae</taxon>
        <taxon>Nicotianoideae</taxon>
        <taxon>Nicotianeae</taxon>
        <taxon>Nicotiana</taxon>
    </lineage>
</organism>
<dbReference type="InterPro" id="IPR001251">
    <property type="entry name" value="CRAL-TRIO_dom"/>
</dbReference>
<evidence type="ECO:0000313" key="3">
    <source>
        <dbReference type="RefSeq" id="XP_016487750.1"/>
    </source>
</evidence>
<dbReference type="PROSITE" id="PS50191">
    <property type="entry name" value="CRAL_TRIO"/>
    <property type="match status" value="1"/>
</dbReference>
<dbReference type="PANTHER" id="PTHR46277">
    <property type="entry name" value="OS03G0850700 PROTEIN"/>
    <property type="match status" value="1"/>
</dbReference>
<dbReference type="Proteomes" id="UP000790787">
    <property type="component" value="Chromosome 22"/>
</dbReference>
<dbReference type="SMR" id="A0A1S4BFU9"/>
<gene>
    <name evidence="3" type="primary">LOC107807823</name>
</gene>
<dbReference type="SUPFAM" id="SSF52087">
    <property type="entry name" value="CRAL/TRIO domain"/>
    <property type="match status" value="1"/>
</dbReference>
<dbReference type="Gene3D" id="3.40.525.10">
    <property type="entry name" value="CRAL-TRIO lipid binding domain"/>
    <property type="match status" value="1"/>
</dbReference>
<dbReference type="CDD" id="cd00170">
    <property type="entry name" value="SEC14"/>
    <property type="match status" value="1"/>
</dbReference>
<proteinExistence type="predicted"/>
<dbReference type="InterPro" id="IPR036273">
    <property type="entry name" value="CRAL/TRIO_N_dom_sf"/>
</dbReference>
<dbReference type="RefSeq" id="XP_016487750.1">
    <property type="nucleotide sequence ID" value="XM_016632264.1"/>
</dbReference>
<dbReference type="InterPro" id="IPR011074">
    <property type="entry name" value="CRAL/TRIO_N_dom"/>
</dbReference>
<evidence type="ECO:0000259" key="1">
    <source>
        <dbReference type="PROSITE" id="PS50191"/>
    </source>
</evidence>